<dbReference type="EMBL" id="JAKUCV010003779">
    <property type="protein sequence ID" value="KAJ4837629.1"/>
    <property type="molecule type" value="Genomic_DNA"/>
</dbReference>
<evidence type="ECO:0000256" key="2">
    <source>
        <dbReference type="SAM" id="SignalP"/>
    </source>
</evidence>
<sequence length="224" mass="25747">MARPTPPPLLLLPLLLITTSLAAEIRPNSTFNLDHHSGSRNHLSTIDILLPRLYFLFSLLIFANWIRVLYKERHVVYTINFFIPALLLLKALNVLRFSDEDSCGQLDQFFCYTFLKGFVFFSIIALVAAGCYFSRSKEKNAPSTITIPVQVVPIIALAVAHETSPYWNEYWINWKLVLMLVCFVYTSVELFSDTWSTINTRKNRLLEDELPWRFLCSQSGCTGD</sequence>
<reference evidence="3" key="2">
    <citation type="journal article" date="2023" name="Plants (Basel)">
        <title>Annotation of the Turnera subulata (Passifloraceae) Draft Genome Reveals the S-Locus Evolved after the Divergence of Turneroideae from Passifloroideae in a Stepwise Manner.</title>
        <authorList>
            <person name="Henning P.M."/>
            <person name="Roalson E.H."/>
            <person name="Mir W."/>
            <person name="McCubbin A.G."/>
            <person name="Shore J.S."/>
        </authorList>
    </citation>
    <scope>NUCLEOTIDE SEQUENCE</scope>
    <source>
        <strain evidence="3">F60SS</strain>
    </source>
</reference>
<proteinExistence type="predicted"/>
<feature type="transmembrane region" description="Helical" evidence="1">
    <location>
        <begin position="75"/>
        <end position="92"/>
    </location>
</feature>
<accession>A0A9Q0JDI6</accession>
<reference evidence="3" key="1">
    <citation type="submission" date="2022-02" db="EMBL/GenBank/DDBJ databases">
        <authorList>
            <person name="Henning P.M."/>
            <person name="McCubbin A.G."/>
            <person name="Shore J.S."/>
        </authorList>
    </citation>
    <scope>NUCLEOTIDE SEQUENCE</scope>
    <source>
        <strain evidence="3">F60SS</strain>
        <tissue evidence="3">Leaves</tissue>
    </source>
</reference>
<feature type="transmembrane region" description="Helical" evidence="1">
    <location>
        <begin position="140"/>
        <end position="160"/>
    </location>
</feature>
<dbReference type="InterPro" id="IPR009637">
    <property type="entry name" value="GPR107/GPR108-like"/>
</dbReference>
<name>A0A9Q0JDI6_9ROSI</name>
<dbReference type="PANTHER" id="PTHR21229:SF22">
    <property type="entry name" value="DBJ|BAA84809.1"/>
    <property type="match status" value="1"/>
</dbReference>
<feature type="transmembrane region" description="Helical" evidence="1">
    <location>
        <begin position="112"/>
        <end position="133"/>
    </location>
</feature>
<keyword evidence="1" id="KW-0472">Membrane</keyword>
<feature type="transmembrane region" description="Helical" evidence="1">
    <location>
        <begin position="172"/>
        <end position="192"/>
    </location>
</feature>
<feature type="chain" id="PRO_5040372562" evidence="2">
    <location>
        <begin position="23"/>
        <end position="224"/>
    </location>
</feature>
<evidence type="ECO:0000313" key="4">
    <source>
        <dbReference type="Proteomes" id="UP001141552"/>
    </source>
</evidence>
<dbReference type="GO" id="GO:0016020">
    <property type="term" value="C:membrane"/>
    <property type="evidence" value="ECO:0007669"/>
    <property type="project" value="InterPro"/>
</dbReference>
<feature type="transmembrane region" description="Helical" evidence="1">
    <location>
        <begin position="46"/>
        <end position="63"/>
    </location>
</feature>
<evidence type="ECO:0000313" key="3">
    <source>
        <dbReference type="EMBL" id="KAJ4837629.1"/>
    </source>
</evidence>
<feature type="signal peptide" evidence="2">
    <location>
        <begin position="1"/>
        <end position="22"/>
    </location>
</feature>
<dbReference type="Proteomes" id="UP001141552">
    <property type="component" value="Unassembled WGS sequence"/>
</dbReference>
<gene>
    <name evidence="3" type="ORF">Tsubulata_026469</name>
</gene>
<dbReference type="AlphaFoldDB" id="A0A9Q0JDI6"/>
<keyword evidence="4" id="KW-1185">Reference proteome</keyword>
<evidence type="ECO:0000256" key="1">
    <source>
        <dbReference type="SAM" id="Phobius"/>
    </source>
</evidence>
<comment type="caution">
    <text evidence="3">The sequence shown here is derived from an EMBL/GenBank/DDBJ whole genome shotgun (WGS) entry which is preliminary data.</text>
</comment>
<dbReference type="PANTHER" id="PTHR21229">
    <property type="entry name" value="LUNG SEVEN TRANSMEMBRANE RECEPTOR"/>
    <property type="match status" value="1"/>
</dbReference>
<organism evidence="3 4">
    <name type="scientific">Turnera subulata</name>
    <dbReference type="NCBI Taxonomy" id="218843"/>
    <lineage>
        <taxon>Eukaryota</taxon>
        <taxon>Viridiplantae</taxon>
        <taxon>Streptophyta</taxon>
        <taxon>Embryophyta</taxon>
        <taxon>Tracheophyta</taxon>
        <taxon>Spermatophyta</taxon>
        <taxon>Magnoliopsida</taxon>
        <taxon>eudicotyledons</taxon>
        <taxon>Gunneridae</taxon>
        <taxon>Pentapetalae</taxon>
        <taxon>rosids</taxon>
        <taxon>fabids</taxon>
        <taxon>Malpighiales</taxon>
        <taxon>Passifloraceae</taxon>
        <taxon>Turnera</taxon>
    </lineage>
</organism>
<keyword evidence="1" id="KW-1133">Transmembrane helix</keyword>
<keyword evidence="2" id="KW-0732">Signal</keyword>
<keyword evidence="1" id="KW-0812">Transmembrane</keyword>
<protein>
    <submittedName>
        <fullName evidence="3">Uncharacterized protein</fullName>
    </submittedName>
</protein>
<dbReference type="GO" id="GO:0005794">
    <property type="term" value="C:Golgi apparatus"/>
    <property type="evidence" value="ECO:0007669"/>
    <property type="project" value="TreeGrafter"/>
</dbReference>